<dbReference type="RefSeq" id="WP_004867142.1">
    <property type="nucleotide sequence ID" value="NZ_JH725046.1"/>
</dbReference>
<gene>
    <name evidence="3" type="ORF">MEI_01489</name>
</gene>
<sequence length="252" mass="28966">MSQNLNLIDINQNEINGELVQTVNARDLHAFLEVGKDFSTWVKDRIKKYKLLEDQDYIIFPNFGENSHRGRPSLDYYLTLDRAKELSMLENNQKGREARLYFIECERRAKQAAPQMNLANALEDPLYIKKLLLESITQLETLKSEVSTLKPKAIALDHLQRLDGLVGITEAAKILEVGRNNLTDYLRKYKWVYKRGPKSPLLPFQDKIKKGLMDCTTITIQTKDGSEMLLPSTKFTAKGLVCLREELYGKAQ</sequence>
<comment type="caution">
    <text evidence="3">The sequence shown here is derived from an EMBL/GenBank/DDBJ whole genome shotgun (WGS) entry which is preliminary data.</text>
</comment>
<dbReference type="PANTHER" id="PTHR36180">
    <property type="entry name" value="DNA-BINDING PROTEIN-RELATED-RELATED"/>
    <property type="match status" value="1"/>
</dbReference>
<dbReference type="InterPro" id="IPR005039">
    <property type="entry name" value="Ant_C"/>
</dbReference>
<feature type="domain" description="AntA/AntB antirepressor" evidence="2">
    <location>
        <begin position="23"/>
        <end position="92"/>
    </location>
</feature>
<keyword evidence="4" id="KW-1185">Reference proteome</keyword>
<evidence type="ECO:0000259" key="1">
    <source>
        <dbReference type="Pfam" id="PF03374"/>
    </source>
</evidence>
<dbReference type="InterPro" id="IPR013557">
    <property type="entry name" value="AntA/B_antirep"/>
</dbReference>
<accession>A0ABP2QRJ9</accession>
<name>A0ABP2QRJ9_BARVI</name>
<organism evidence="3 4">
    <name type="scientific">Bartonella vinsonii subsp. arupensis Pm136co</name>
    <dbReference type="NCBI Taxonomy" id="1094561"/>
    <lineage>
        <taxon>Bacteria</taxon>
        <taxon>Pseudomonadati</taxon>
        <taxon>Pseudomonadota</taxon>
        <taxon>Alphaproteobacteria</taxon>
        <taxon>Hyphomicrobiales</taxon>
        <taxon>Bartonellaceae</taxon>
        <taxon>Bartonella</taxon>
    </lineage>
</organism>
<dbReference type="Proteomes" id="UP000008948">
    <property type="component" value="Unassembled WGS sequence"/>
</dbReference>
<evidence type="ECO:0000313" key="4">
    <source>
        <dbReference type="Proteomes" id="UP000008948"/>
    </source>
</evidence>
<proteinExistence type="predicted"/>
<dbReference type="PANTHER" id="PTHR36180:SF1">
    <property type="entry name" value="ANTA_ANTB ANTIREPRESSOR DOMAIN-CONTAINING PROTEIN"/>
    <property type="match status" value="1"/>
</dbReference>
<dbReference type="EMBL" id="AIMH01000038">
    <property type="protein sequence ID" value="EJF96877.1"/>
    <property type="molecule type" value="Genomic_DNA"/>
</dbReference>
<evidence type="ECO:0000259" key="2">
    <source>
        <dbReference type="Pfam" id="PF08346"/>
    </source>
</evidence>
<dbReference type="Pfam" id="PF03374">
    <property type="entry name" value="ANT"/>
    <property type="match status" value="1"/>
</dbReference>
<evidence type="ECO:0000313" key="3">
    <source>
        <dbReference type="EMBL" id="EJF96877.1"/>
    </source>
</evidence>
<reference evidence="3 4" key="1">
    <citation type="submission" date="2012-03" db="EMBL/GenBank/DDBJ databases">
        <title>The Genome Sequence of Bartonella vinsonii subsp. arupensis str. Pm136co.</title>
        <authorList>
            <consortium name="The Broad Institute Genome Sequencing Platform"/>
            <consortium name="The Broad Institute Genome Sequencing Center for Infectious Disease"/>
            <person name="Feldgarden M."/>
            <person name="Kirby J."/>
            <person name="Kosoy M."/>
            <person name="Birtles R."/>
            <person name="Probert W.S."/>
            <person name="Chiaraviglio L."/>
            <person name="Young S.K."/>
            <person name="Zeng Q."/>
            <person name="Gargeya S."/>
            <person name="Fitzgerald M."/>
            <person name="Haas B."/>
            <person name="Abouelleil A."/>
            <person name="Alvarado L."/>
            <person name="Arachchi H.M."/>
            <person name="Berlin A."/>
            <person name="Chapman S.B."/>
            <person name="Gearin G."/>
            <person name="Goldberg J."/>
            <person name="Griggs A."/>
            <person name="Gujja S."/>
            <person name="Hansen M."/>
            <person name="Heiman D."/>
            <person name="Howarth C."/>
            <person name="Larimer J."/>
            <person name="Lui A."/>
            <person name="MacDonald P.J.P."/>
            <person name="McCowen C."/>
            <person name="Montmayeur A."/>
            <person name="Murphy C."/>
            <person name="Neiman D."/>
            <person name="Pearson M."/>
            <person name="Priest M."/>
            <person name="Roberts A."/>
            <person name="Saif S."/>
            <person name="Shea T."/>
            <person name="Sisk P."/>
            <person name="Stolte C."/>
            <person name="Sykes S."/>
            <person name="Wortman J."/>
            <person name="Nusbaum C."/>
            <person name="Birren B."/>
        </authorList>
    </citation>
    <scope>NUCLEOTIDE SEQUENCE [LARGE SCALE GENOMIC DNA]</scope>
    <source>
        <strain evidence="3 4">Pm136co</strain>
    </source>
</reference>
<feature type="domain" description="Antirepressor protein C-terminal" evidence="1">
    <location>
        <begin position="145"/>
        <end position="247"/>
    </location>
</feature>
<dbReference type="Pfam" id="PF08346">
    <property type="entry name" value="AntA"/>
    <property type="match status" value="1"/>
</dbReference>
<protein>
    <recommendedName>
        <fullName evidence="5">Phage anti-repressor protein</fullName>
    </recommendedName>
</protein>
<evidence type="ECO:0008006" key="5">
    <source>
        <dbReference type="Google" id="ProtNLM"/>
    </source>
</evidence>